<dbReference type="SUPFAM" id="SSF100934">
    <property type="entry name" value="Heat shock protein 70kD (HSP70), C-terminal subdomain"/>
    <property type="match status" value="1"/>
</dbReference>
<name>A0AAV0UC23_HYABA</name>
<comment type="caution">
    <text evidence="1">The sequence shown here is derived from an EMBL/GenBank/DDBJ whole genome shotgun (WGS) entry which is preliminary data.</text>
</comment>
<dbReference type="Proteomes" id="UP001162031">
    <property type="component" value="Unassembled WGS sequence"/>
</dbReference>
<organism evidence="1 2">
    <name type="scientific">Hyaloperonospora brassicae</name>
    <name type="common">Brassica downy mildew</name>
    <name type="synonym">Peronospora brassicae</name>
    <dbReference type="NCBI Taxonomy" id="162125"/>
    <lineage>
        <taxon>Eukaryota</taxon>
        <taxon>Sar</taxon>
        <taxon>Stramenopiles</taxon>
        <taxon>Oomycota</taxon>
        <taxon>Peronosporomycetes</taxon>
        <taxon>Peronosporales</taxon>
        <taxon>Peronosporaceae</taxon>
        <taxon>Hyaloperonospora</taxon>
    </lineage>
</organism>
<protein>
    <submittedName>
        <fullName evidence="1">Uncharacterized protein</fullName>
    </submittedName>
</protein>
<dbReference type="Gene3D" id="1.20.1270.10">
    <property type="match status" value="1"/>
</dbReference>
<evidence type="ECO:0000313" key="1">
    <source>
        <dbReference type="EMBL" id="CAI5733948.1"/>
    </source>
</evidence>
<proteinExistence type="predicted"/>
<reference evidence="1" key="1">
    <citation type="submission" date="2022-12" db="EMBL/GenBank/DDBJ databases">
        <authorList>
            <person name="Webb A."/>
        </authorList>
    </citation>
    <scope>NUCLEOTIDE SEQUENCE</scope>
    <source>
        <strain evidence="1">Hp1</strain>
    </source>
</reference>
<dbReference type="EMBL" id="CANTFL010001211">
    <property type="protein sequence ID" value="CAI5733948.1"/>
    <property type="molecule type" value="Genomic_DNA"/>
</dbReference>
<dbReference type="AlphaFoldDB" id="A0AAV0UC23"/>
<keyword evidence="2" id="KW-1185">Reference proteome</keyword>
<gene>
    <name evidence="1" type="ORF">HBR001_LOCUS6005</name>
</gene>
<accession>A0AAV0UC23</accession>
<sequence length="78" mass="9343">MKRMESERREVVQNKAMFGAELGADNKKIILDKVSETLHWLKADFLAGKEEPDAKQKELEQWKTLYCRRYTLRKQVMR</sequence>
<evidence type="ECO:0000313" key="2">
    <source>
        <dbReference type="Proteomes" id="UP001162031"/>
    </source>
</evidence>
<dbReference type="InterPro" id="IPR029048">
    <property type="entry name" value="HSP70_C_sf"/>
</dbReference>